<reference evidence="3 4" key="1">
    <citation type="journal article" date="2013" name="BMC Genomics">
        <title>The miniature genome of a carnivorous plant Genlisea aurea contains a low number of genes and short non-coding sequences.</title>
        <authorList>
            <person name="Leushkin E.V."/>
            <person name="Sutormin R.A."/>
            <person name="Nabieva E.R."/>
            <person name="Penin A.A."/>
            <person name="Kondrashov A.S."/>
            <person name="Logacheva M.D."/>
        </authorList>
    </citation>
    <scope>NUCLEOTIDE SEQUENCE [LARGE SCALE GENOMIC DNA]</scope>
</reference>
<feature type="non-terminal residue" evidence="3">
    <location>
        <position position="1"/>
    </location>
</feature>
<keyword evidence="1" id="KW-1133">Transmembrane helix</keyword>
<dbReference type="PANTHER" id="PTHR35410">
    <property type="entry name" value="EXPRESSED PROTEIN"/>
    <property type="match status" value="1"/>
</dbReference>
<keyword evidence="4" id="KW-1185">Reference proteome</keyword>
<organism evidence="3 4">
    <name type="scientific">Genlisea aurea</name>
    <dbReference type="NCBI Taxonomy" id="192259"/>
    <lineage>
        <taxon>Eukaryota</taxon>
        <taxon>Viridiplantae</taxon>
        <taxon>Streptophyta</taxon>
        <taxon>Embryophyta</taxon>
        <taxon>Tracheophyta</taxon>
        <taxon>Spermatophyta</taxon>
        <taxon>Magnoliopsida</taxon>
        <taxon>eudicotyledons</taxon>
        <taxon>Gunneridae</taxon>
        <taxon>Pentapetalae</taxon>
        <taxon>asterids</taxon>
        <taxon>lamiids</taxon>
        <taxon>Lamiales</taxon>
        <taxon>Lentibulariaceae</taxon>
        <taxon>Genlisea</taxon>
    </lineage>
</organism>
<accession>S8CBI0</accession>
<evidence type="ECO:0000313" key="3">
    <source>
        <dbReference type="EMBL" id="EPS61731.1"/>
    </source>
</evidence>
<gene>
    <name evidence="3" type="ORF">M569_13064</name>
</gene>
<dbReference type="OrthoDB" id="785244at2759"/>
<dbReference type="Proteomes" id="UP000015453">
    <property type="component" value="Unassembled WGS sequence"/>
</dbReference>
<evidence type="ECO:0000256" key="1">
    <source>
        <dbReference type="SAM" id="Phobius"/>
    </source>
</evidence>
<dbReference type="EMBL" id="AUSU01006627">
    <property type="protein sequence ID" value="EPS61731.1"/>
    <property type="molecule type" value="Genomic_DNA"/>
</dbReference>
<dbReference type="AlphaFoldDB" id="S8CBI0"/>
<sequence length="186" mass="20577">EVLYVASFDELSSNLVRYDIVMWLSISLLLVFAWGVGIILLLYLPYKRYVLRKDIASRKLIVTPSELVYTVTRPSYVPFCGEAKVEKHLQLSLIIDIIIEQGCLQAVYGLHTFRVESIAQGNAAAAVDEFHILGVSNPGYLRKVLISNAAKAILDTRTNWNANITGGESIHSLESLTLGPAVLMSP</sequence>
<comment type="caution">
    <text evidence="3">The sequence shown here is derived from an EMBL/GenBank/DDBJ whole genome shotgun (WGS) entry which is preliminary data.</text>
</comment>
<keyword evidence="1" id="KW-0472">Membrane</keyword>
<feature type="transmembrane region" description="Helical" evidence="1">
    <location>
        <begin position="20"/>
        <end position="44"/>
    </location>
</feature>
<name>S8CBI0_9LAMI</name>
<evidence type="ECO:0000259" key="2">
    <source>
        <dbReference type="Pfam" id="PF24649"/>
    </source>
</evidence>
<evidence type="ECO:0000313" key="4">
    <source>
        <dbReference type="Proteomes" id="UP000015453"/>
    </source>
</evidence>
<keyword evidence="1" id="KW-0812">Transmembrane</keyword>
<feature type="domain" description="DUF7642" evidence="2">
    <location>
        <begin position="53"/>
        <end position="152"/>
    </location>
</feature>
<proteinExistence type="predicted"/>
<dbReference type="PANTHER" id="PTHR35410:SF2">
    <property type="entry name" value="OS02G0640200 PROTEIN"/>
    <property type="match status" value="1"/>
</dbReference>
<protein>
    <recommendedName>
        <fullName evidence="2">DUF7642 domain-containing protein</fullName>
    </recommendedName>
</protein>
<feature type="non-terminal residue" evidence="3">
    <location>
        <position position="186"/>
    </location>
</feature>
<dbReference type="InterPro" id="IPR056059">
    <property type="entry name" value="DUF7642"/>
</dbReference>
<dbReference type="Pfam" id="PF24649">
    <property type="entry name" value="DUF7642"/>
    <property type="match status" value="1"/>
</dbReference>